<accession>A0A0E9SJ79</accession>
<evidence type="ECO:0000313" key="1">
    <source>
        <dbReference type="EMBL" id="JAH40573.1"/>
    </source>
</evidence>
<dbReference type="EMBL" id="GBXM01068004">
    <property type="protein sequence ID" value="JAH40573.1"/>
    <property type="molecule type" value="Transcribed_RNA"/>
</dbReference>
<proteinExistence type="predicted"/>
<name>A0A0E9SJ79_ANGAN</name>
<organism evidence="1">
    <name type="scientific">Anguilla anguilla</name>
    <name type="common">European freshwater eel</name>
    <name type="synonym">Muraena anguilla</name>
    <dbReference type="NCBI Taxonomy" id="7936"/>
    <lineage>
        <taxon>Eukaryota</taxon>
        <taxon>Metazoa</taxon>
        <taxon>Chordata</taxon>
        <taxon>Craniata</taxon>
        <taxon>Vertebrata</taxon>
        <taxon>Euteleostomi</taxon>
        <taxon>Actinopterygii</taxon>
        <taxon>Neopterygii</taxon>
        <taxon>Teleostei</taxon>
        <taxon>Anguilliformes</taxon>
        <taxon>Anguillidae</taxon>
        <taxon>Anguilla</taxon>
    </lineage>
</organism>
<protein>
    <submittedName>
        <fullName evidence="1">Uncharacterized protein</fullName>
    </submittedName>
</protein>
<sequence>MSDMLQRYEPARSLRPSGTSLLVVPKVRTKKAGEAAFSFYAPQPLEHPARGSE</sequence>
<reference evidence="1" key="1">
    <citation type="submission" date="2014-11" db="EMBL/GenBank/DDBJ databases">
        <authorList>
            <person name="Amaro Gonzalez C."/>
        </authorList>
    </citation>
    <scope>NUCLEOTIDE SEQUENCE</scope>
</reference>
<reference evidence="1" key="2">
    <citation type="journal article" date="2015" name="Fish Shellfish Immunol.">
        <title>Early steps in the European eel (Anguilla anguilla)-Vibrio vulnificus interaction in the gills: Role of the RtxA13 toxin.</title>
        <authorList>
            <person name="Callol A."/>
            <person name="Pajuelo D."/>
            <person name="Ebbesson L."/>
            <person name="Teles M."/>
            <person name="MacKenzie S."/>
            <person name="Amaro C."/>
        </authorList>
    </citation>
    <scope>NUCLEOTIDE SEQUENCE</scope>
</reference>
<dbReference type="AlphaFoldDB" id="A0A0E9SJ79"/>